<comment type="similarity">
    <text evidence="5">Belongs to the binding-protein-dependent transport system permease family.</text>
</comment>
<keyword evidence="4 5" id="KW-0472">Membrane</keyword>
<evidence type="ECO:0000256" key="6">
    <source>
        <dbReference type="SAM" id="MobiDB-lite"/>
    </source>
</evidence>
<evidence type="ECO:0000256" key="4">
    <source>
        <dbReference type="ARBA" id="ARBA00023136"/>
    </source>
</evidence>
<feature type="transmembrane region" description="Helical" evidence="5">
    <location>
        <begin position="142"/>
        <end position="164"/>
    </location>
</feature>
<dbReference type="InterPro" id="IPR000515">
    <property type="entry name" value="MetI-like"/>
</dbReference>
<organism evidence="8 9">
    <name type="scientific">Arthrobacter citreus</name>
    <dbReference type="NCBI Taxonomy" id="1670"/>
    <lineage>
        <taxon>Bacteria</taxon>
        <taxon>Bacillati</taxon>
        <taxon>Actinomycetota</taxon>
        <taxon>Actinomycetes</taxon>
        <taxon>Micrococcales</taxon>
        <taxon>Micrococcaceae</taxon>
        <taxon>Arthrobacter</taxon>
    </lineage>
</organism>
<comment type="subcellular location">
    <subcellularLocation>
        <location evidence="5">Cell membrane</location>
        <topology evidence="5">Multi-pass membrane protein</topology>
    </subcellularLocation>
    <subcellularLocation>
        <location evidence="1">Membrane</location>
        <topology evidence="1">Multi-pass membrane protein</topology>
    </subcellularLocation>
</comment>
<sequence>MTSILSNADPLSAASGPPSPARRKVPFKARMVQYRWLYLLLLPGILYFAVFRYWPMWGARIAFKDFVPFLGIDGSPWVGFRHFEDFFTNPDFPRLLTNTLVLAALSLLVAFPLTIIMALLLNELRLQIYKRTIQTLIYIPHFLSWTIVASLSYLLLAMDVGPLFTGLNNLFGTNIDFLADPDWFRPIIVAQEIWKNTGWGTIIFLAALATVDQEQYEAAVIDGAGRFQRVWHITLPNIRGVIVVLLILQIGQILNTGFEQIYLMSNSLNRTVADVFDTYVYFVGITQGAYSYSTAVGLFKAVVGVILIFGANSLAKRFNQSGLF</sequence>
<dbReference type="SUPFAM" id="SSF161098">
    <property type="entry name" value="MetI-like"/>
    <property type="match status" value="1"/>
</dbReference>
<accession>A0ABZ2ZVD9</accession>
<feature type="transmembrane region" description="Helical" evidence="5">
    <location>
        <begin position="289"/>
        <end position="311"/>
    </location>
</feature>
<evidence type="ECO:0000256" key="3">
    <source>
        <dbReference type="ARBA" id="ARBA00022989"/>
    </source>
</evidence>
<evidence type="ECO:0000313" key="9">
    <source>
        <dbReference type="Proteomes" id="UP001448858"/>
    </source>
</evidence>
<evidence type="ECO:0000256" key="5">
    <source>
        <dbReference type="RuleBase" id="RU363032"/>
    </source>
</evidence>
<feature type="domain" description="ABC transmembrane type-1" evidence="7">
    <location>
        <begin position="96"/>
        <end position="311"/>
    </location>
</feature>
<reference evidence="8 9" key="1">
    <citation type="submission" date="2024-04" db="EMBL/GenBank/DDBJ databases">
        <title>Arthrobacter sp. from Plains bison fecal sample.</title>
        <authorList>
            <person name="Ruzzini A."/>
        </authorList>
    </citation>
    <scope>NUCLEOTIDE SEQUENCE [LARGE SCALE GENOMIC DNA]</scope>
    <source>
        <strain evidence="8 9">EINP1</strain>
    </source>
</reference>
<keyword evidence="3 5" id="KW-1133">Transmembrane helix</keyword>
<dbReference type="EMBL" id="CP151657">
    <property type="protein sequence ID" value="WZP15155.1"/>
    <property type="molecule type" value="Genomic_DNA"/>
</dbReference>
<dbReference type="InterPro" id="IPR035906">
    <property type="entry name" value="MetI-like_sf"/>
</dbReference>
<evidence type="ECO:0000256" key="1">
    <source>
        <dbReference type="ARBA" id="ARBA00004141"/>
    </source>
</evidence>
<evidence type="ECO:0000256" key="2">
    <source>
        <dbReference type="ARBA" id="ARBA00022692"/>
    </source>
</evidence>
<dbReference type="Pfam" id="PF00528">
    <property type="entry name" value="BPD_transp_1"/>
    <property type="match status" value="1"/>
</dbReference>
<gene>
    <name evidence="8" type="ORF">AAE021_13335</name>
</gene>
<dbReference type="PROSITE" id="PS50928">
    <property type="entry name" value="ABC_TM1"/>
    <property type="match status" value="1"/>
</dbReference>
<evidence type="ECO:0000313" key="8">
    <source>
        <dbReference type="EMBL" id="WZP15155.1"/>
    </source>
</evidence>
<name>A0ABZ2ZVD9_9MICC</name>
<dbReference type="PANTHER" id="PTHR43496">
    <property type="entry name" value="PROTEIN LPLB"/>
    <property type="match status" value="1"/>
</dbReference>
<feature type="region of interest" description="Disordered" evidence="6">
    <location>
        <begin position="1"/>
        <end position="22"/>
    </location>
</feature>
<keyword evidence="5" id="KW-0813">Transport</keyword>
<protein>
    <submittedName>
        <fullName evidence="8">ABC transporter permease subunit</fullName>
    </submittedName>
</protein>
<dbReference type="RefSeq" id="WP_342022823.1">
    <property type="nucleotide sequence ID" value="NZ_CP151657.1"/>
</dbReference>
<keyword evidence="2 5" id="KW-0812">Transmembrane</keyword>
<feature type="transmembrane region" description="Helical" evidence="5">
    <location>
        <begin position="36"/>
        <end position="54"/>
    </location>
</feature>
<dbReference type="Gene3D" id="1.10.3720.10">
    <property type="entry name" value="MetI-like"/>
    <property type="match status" value="1"/>
</dbReference>
<evidence type="ECO:0000259" key="7">
    <source>
        <dbReference type="PROSITE" id="PS50928"/>
    </source>
</evidence>
<dbReference type="PANTHER" id="PTHR43496:SF1">
    <property type="entry name" value="POLYGALACTURONAN_RHAMNOGALACTURONAN TRANSPORT SYSTEM PERMEASE PROTEIN YTEP"/>
    <property type="match status" value="1"/>
</dbReference>
<keyword evidence="9" id="KW-1185">Reference proteome</keyword>
<dbReference type="CDD" id="cd06261">
    <property type="entry name" value="TM_PBP2"/>
    <property type="match status" value="1"/>
</dbReference>
<feature type="transmembrane region" description="Helical" evidence="5">
    <location>
        <begin position="100"/>
        <end position="121"/>
    </location>
</feature>
<dbReference type="Proteomes" id="UP001448858">
    <property type="component" value="Chromosome"/>
</dbReference>
<proteinExistence type="inferred from homology"/>